<evidence type="ECO:0000256" key="3">
    <source>
        <dbReference type="ARBA" id="ARBA00023163"/>
    </source>
</evidence>
<dbReference type="InterPro" id="IPR001034">
    <property type="entry name" value="DeoR_HTH"/>
</dbReference>
<dbReference type="CDD" id="cd00090">
    <property type="entry name" value="HTH_ARSR"/>
    <property type="match status" value="1"/>
</dbReference>
<dbReference type="Proteomes" id="UP000184184">
    <property type="component" value="Unassembled WGS sequence"/>
</dbReference>
<evidence type="ECO:0000256" key="2">
    <source>
        <dbReference type="ARBA" id="ARBA00023125"/>
    </source>
</evidence>
<accession>A0A1M7QDF4</accession>
<reference evidence="5 6" key="1">
    <citation type="submission" date="2016-11" db="EMBL/GenBank/DDBJ databases">
        <authorList>
            <person name="Jaros S."/>
            <person name="Januszkiewicz K."/>
            <person name="Wedrychowicz H."/>
        </authorList>
    </citation>
    <scope>NUCLEOTIDE SEQUENCE [LARGE SCALE GENOMIC DNA]</scope>
    <source>
        <strain evidence="5 6">CGMCC 1.10681</strain>
    </source>
</reference>
<proteinExistence type="predicted"/>
<keyword evidence="1" id="KW-0805">Transcription regulation</keyword>
<dbReference type="PANTHER" id="PTHR38600:SF2">
    <property type="entry name" value="SLL0088 PROTEIN"/>
    <property type="match status" value="1"/>
</dbReference>
<dbReference type="Pfam" id="PF08220">
    <property type="entry name" value="HTH_DeoR"/>
    <property type="match status" value="1"/>
</dbReference>
<protein>
    <submittedName>
        <fullName evidence="5">Transcriptional regulator</fullName>
    </submittedName>
</protein>
<evidence type="ECO:0000259" key="4">
    <source>
        <dbReference type="Pfam" id="PF08220"/>
    </source>
</evidence>
<dbReference type="STRING" id="1027249.SAMN05216179_3063"/>
<evidence type="ECO:0000313" key="6">
    <source>
        <dbReference type="Proteomes" id="UP000184184"/>
    </source>
</evidence>
<organism evidence="5 6">
    <name type="scientific">Gracilibacillus kekensis</name>
    <dbReference type="NCBI Taxonomy" id="1027249"/>
    <lineage>
        <taxon>Bacteria</taxon>
        <taxon>Bacillati</taxon>
        <taxon>Bacillota</taxon>
        <taxon>Bacilli</taxon>
        <taxon>Bacillales</taxon>
        <taxon>Bacillaceae</taxon>
        <taxon>Gracilibacillus</taxon>
    </lineage>
</organism>
<sequence length="208" mass="23956">MIKQQSTRNEILELLKKNQALSVNGITSYLDITEMAVRKHLVKLEGDKLITAKTVRQPMGRPVIYYSLTRAGENEFPKSYDVLVVDFLSDIEQTMGKEAILQLFEKREERLHKKYSRRIYPEDNISEKVHALVQIQREGGYMSELQEEDDTRLSFSQYNCPIAEIANKYDKPCEGELDLFKSVLNTEQVKRVECIAKGGDACKYIVGK</sequence>
<dbReference type="AlphaFoldDB" id="A0A1M7QDF4"/>
<dbReference type="GO" id="GO:0003677">
    <property type="term" value="F:DNA binding"/>
    <property type="evidence" value="ECO:0007669"/>
    <property type="project" value="UniProtKB-KW"/>
</dbReference>
<dbReference type="InterPro" id="IPR036390">
    <property type="entry name" value="WH_DNA-bd_sf"/>
</dbReference>
<name>A0A1M7QDF4_9BACI</name>
<evidence type="ECO:0000313" key="5">
    <source>
        <dbReference type="EMBL" id="SHN28496.1"/>
    </source>
</evidence>
<evidence type="ECO:0000256" key="1">
    <source>
        <dbReference type="ARBA" id="ARBA00023015"/>
    </source>
</evidence>
<dbReference type="InterPro" id="IPR011991">
    <property type="entry name" value="ArsR-like_HTH"/>
</dbReference>
<keyword evidence="6" id="KW-1185">Reference proteome</keyword>
<feature type="domain" description="HTH deoR-type" evidence="4">
    <location>
        <begin position="9"/>
        <end position="51"/>
    </location>
</feature>
<dbReference type="EMBL" id="FRCZ01000006">
    <property type="protein sequence ID" value="SHN28496.1"/>
    <property type="molecule type" value="Genomic_DNA"/>
</dbReference>
<dbReference type="OrthoDB" id="155998at2"/>
<dbReference type="RefSeq" id="WP_073202707.1">
    <property type="nucleotide sequence ID" value="NZ_FRCZ01000006.1"/>
</dbReference>
<gene>
    <name evidence="5" type="ORF">SAMN05216179_3063</name>
</gene>
<dbReference type="PANTHER" id="PTHR38600">
    <property type="entry name" value="TRANSCRIPTIONAL REGULATORY PROTEIN"/>
    <property type="match status" value="1"/>
</dbReference>
<dbReference type="SUPFAM" id="SSF46785">
    <property type="entry name" value="Winged helix' DNA-binding domain"/>
    <property type="match status" value="1"/>
</dbReference>
<keyword evidence="3" id="KW-0804">Transcription</keyword>
<dbReference type="GO" id="GO:0003700">
    <property type="term" value="F:DNA-binding transcription factor activity"/>
    <property type="evidence" value="ECO:0007669"/>
    <property type="project" value="InterPro"/>
</dbReference>
<keyword evidence="2" id="KW-0238">DNA-binding</keyword>
<dbReference type="InterPro" id="IPR036388">
    <property type="entry name" value="WH-like_DNA-bd_sf"/>
</dbReference>
<dbReference type="Gene3D" id="1.10.10.10">
    <property type="entry name" value="Winged helix-like DNA-binding domain superfamily/Winged helix DNA-binding domain"/>
    <property type="match status" value="1"/>
</dbReference>